<dbReference type="Proteomes" id="UP000886042">
    <property type="component" value="Unassembled WGS sequence"/>
</dbReference>
<dbReference type="CDD" id="cd02000">
    <property type="entry name" value="TPP_E1_PDC_ADC_BCADC"/>
    <property type="match status" value="1"/>
</dbReference>
<comment type="catalytic activity">
    <reaction evidence="4">
        <text>N(6)-[(R)-lipoyl]-L-lysyl-[protein] + 3-methyl-2-oxobutanoate + H(+) = N(6)-[(R)-S(8)-2-methylpropanoyldihydrolipoyl]-L-lysyl-[protein] + CO2</text>
        <dbReference type="Rhea" id="RHEA:13457"/>
        <dbReference type="Rhea" id="RHEA-COMP:10474"/>
        <dbReference type="Rhea" id="RHEA-COMP:10497"/>
        <dbReference type="ChEBI" id="CHEBI:11851"/>
        <dbReference type="ChEBI" id="CHEBI:15378"/>
        <dbReference type="ChEBI" id="CHEBI:16526"/>
        <dbReference type="ChEBI" id="CHEBI:83099"/>
        <dbReference type="ChEBI" id="CHEBI:83142"/>
        <dbReference type="EC" id="1.2.4.4"/>
    </reaction>
</comment>
<feature type="domain" description="Dehydrogenase E1 component" evidence="6">
    <location>
        <begin position="83"/>
        <end position="377"/>
    </location>
</feature>
<dbReference type="InterPro" id="IPR050771">
    <property type="entry name" value="Alpha-ketoacid_DH_E1_comp"/>
</dbReference>
<evidence type="ECO:0000256" key="2">
    <source>
        <dbReference type="ARBA" id="ARBA00023002"/>
    </source>
</evidence>
<accession>A0A7C3C4Y3</accession>
<evidence type="ECO:0000259" key="6">
    <source>
        <dbReference type="Pfam" id="PF00676"/>
    </source>
</evidence>
<feature type="compositionally biased region" description="Basic and acidic residues" evidence="5">
    <location>
        <begin position="311"/>
        <end position="328"/>
    </location>
</feature>
<evidence type="ECO:0000313" key="8">
    <source>
        <dbReference type="EMBL" id="HFB54468.1"/>
    </source>
</evidence>
<keyword evidence="2 4" id="KW-0560">Oxidoreductase</keyword>
<comment type="cofactor">
    <cofactor evidence="1 4">
        <name>thiamine diphosphate</name>
        <dbReference type="ChEBI" id="CHEBI:58937"/>
    </cofactor>
</comment>
<dbReference type="GO" id="GO:0003863">
    <property type="term" value="F:branched-chain 2-oxo acid dehydrogenase activity"/>
    <property type="evidence" value="ECO:0007669"/>
    <property type="project" value="UniProtKB-EC"/>
</dbReference>
<dbReference type="GO" id="GO:0009083">
    <property type="term" value="P:branched-chain amino acid catabolic process"/>
    <property type="evidence" value="ECO:0007669"/>
    <property type="project" value="TreeGrafter"/>
</dbReference>
<keyword evidence="3 4" id="KW-0786">Thiamine pyrophosphate</keyword>
<dbReference type="EMBL" id="DRMN01000067">
    <property type="protein sequence ID" value="HFB54468.1"/>
    <property type="molecule type" value="Genomic_DNA"/>
</dbReference>
<dbReference type="EC" id="1.2.4.4" evidence="4"/>
<reference evidence="8" key="1">
    <citation type="journal article" date="2020" name="mSystems">
        <title>Genome- and Community-Level Interaction Insights into Carbon Utilization and Element Cycling Functions of Hydrothermarchaeota in Hydrothermal Sediment.</title>
        <authorList>
            <person name="Zhou Z."/>
            <person name="Liu Y."/>
            <person name="Xu W."/>
            <person name="Pan J."/>
            <person name="Luo Z.H."/>
            <person name="Li M."/>
        </authorList>
    </citation>
    <scope>NUCLEOTIDE SEQUENCE [LARGE SCALE GENOMIC DNA]</scope>
    <source>
        <strain evidence="8">HyVt-489</strain>
    </source>
</reference>
<dbReference type="AlphaFoldDB" id="A0A7C3C4Y3"/>
<protein>
    <recommendedName>
        <fullName evidence="4">2-oxoisovalerate dehydrogenase subunit alpha</fullName>
        <ecNumber evidence="4">1.2.4.4</ecNumber>
    </recommendedName>
    <alternativeName>
        <fullName evidence="4">Branched-chain alpha-keto acid dehydrogenase E1 component alpha chain</fullName>
    </alternativeName>
</protein>
<dbReference type="SUPFAM" id="SSF52518">
    <property type="entry name" value="Thiamin diphosphate-binding fold (THDP-binding)"/>
    <property type="match status" value="1"/>
</dbReference>
<evidence type="ECO:0000256" key="4">
    <source>
        <dbReference type="RuleBase" id="RU365014"/>
    </source>
</evidence>
<comment type="function">
    <text evidence="4">The branched-chain alpha-keto dehydrogenase complex catalyzes the overall conversion of alpha-keto acids to acyl-CoA and CO(2). It contains multiple copies of three enzymatic components: branched-chain alpha-keto acid decarboxylase (E1), lipoamide acyltransferase (E2) and lipoamide dehydrogenase (E3).</text>
</comment>
<dbReference type="PANTHER" id="PTHR43380">
    <property type="entry name" value="2-OXOISOVALERATE DEHYDROGENASE SUBUNIT ALPHA, MITOCHONDRIAL"/>
    <property type="match status" value="1"/>
</dbReference>
<feature type="region of interest" description="Disordered" evidence="5">
    <location>
        <begin position="311"/>
        <end position="333"/>
    </location>
</feature>
<proteinExistence type="inferred from homology"/>
<evidence type="ECO:0000256" key="5">
    <source>
        <dbReference type="SAM" id="MobiDB-lite"/>
    </source>
</evidence>
<dbReference type="Pfam" id="PF00676">
    <property type="entry name" value="E1_dh"/>
    <property type="match status" value="1"/>
</dbReference>
<evidence type="ECO:0000256" key="3">
    <source>
        <dbReference type="ARBA" id="ARBA00023052"/>
    </source>
</evidence>
<evidence type="ECO:0000256" key="1">
    <source>
        <dbReference type="ARBA" id="ARBA00001964"/>
    </source>
</evidence>
<dbReference type="Gene3D" id="3.40.50.970">
    <property type="match status" value="1"/>
</dbReference>
<organism evidence="8">
    <name type="scientific">Hellea balneolensis</name>
    <dbReference type="NCBI Taxonomy" id="287478"/>
    <lineage>
        <taxon>Bacteria</taxon>
        <taxon>Pseudomonadati</taxon>
        <taxon>Pseudomonadota</taxon>
        <taxon>Alphaproteobacteria</taxon>
        <taxon>Maricaulales</taxon>
        <taxon>Robiginitomaculaceae</taxon>
        <taxon>Hellea</taxon>
    </lineage>
</organism>
<dbReference type="Pfam" id="PF12573">
    <property type="entry name" value="OxoDH_E1alpha_N"/>
    <property type="match status" value="1"/>
</dbReference>
<evidence type="ECO:0000259" key="7">
    <source>
        <dbReference type="Pfam" id="PF12573"/>
    </source>
</evidence>
<dbReference type="InterPro" id="IPR029061">
    <property type="entry name" value="THDP-binding"/>
</dbReference>
<name>A0A7C3C4Y3_9PROT</name>
<sequence length="411" mass="45710">MKKRSNTSKLYIPEPLFRPGDKPDFSNIKVPTEHSPSRPDPMVDAYKTEHMATGLVRVLKLDGTAHGDWNPNLSPEFLKQALRHMMMTREVDTRLFAAQRQGKLSFYMKSAGEEAIAVAAAMALDDKDMVFPTYRQQGILMARGWPLKNLMCQCLSNEGDPLEGRSIPVLYSVREKGFFSISGNLGTQMIQAVGWGMACAYKGSDEIAIAFTGEGATAEGDFHYALNFASTYRAPVILNVVNNQWAISSFQGIAAGQSKSFASRGLGFGLASLRVDGNDFLAVYAAVKWAAERARNGGGATVIEHFTYRKEGHSTSDDPTKYRPRSEPDAWPFGDPIPRLAEHLIELGEWDIDQHRTLREELKTIVRDTYKEAEALGTLATPSTINPATMFEQVFEEVPTHLRRQRQELGI</sequence>
<comment type="similarity">
    <text evidence="4">Belongs to the BCKDHA family.</text>
</comment>
<dbReference type="PANTHER" id="PTHR43380:SF1">
    <property type="entry name" value="2-OXOISOVALERATE DEHYDROGENASE SUBUNIT ALPHA, MITOCHONDRIAL"/>
    <property type="match status" value="1"/>
</dbReference>
<gene>
    <name evidence="8" type="ORF">ENJ46_00970</name>
</gene>
<feature type="region of interest" description="Disordered" evidence="5">
    <location>
        <begin position="1"/>
        <end position="41"/>
    </location>
</feature>
<comment type="caution">
    <text evidence="8">The sequence shown here is derived from an EMBL/GenBank/DDBJ whole genome shotgun (WGS) entry which is preliminary data.</text>
</comment>
<dbReference type="InterPro" id="IPR001017">
    <property type="entry name" value="DH_E1"/>
</dbReference>
<dbReference type="InterPro" id="IPR022593">
    <property type="entry name" value="Oxoisoval_DH_suAlpha_N_dom"/>
</dbReference>
<feature type="domain" description="2-oxoisovalerate dehydrogenase E1 alpha subunit N-terminal" evidence="7">
    <location>
        <begin position="9"/>
        <end position="45"/>
    </location>
</feature>